<dbReference type="KEGG" id="mbn:Mboo_2074"/>
<dbReference type="RefSeq" id="WP_012107644.1">
    <property type="nucleotide sequence ID" value="NC_009712.1"/>
</dbReference>
<dbReference type="Proteomes" id="UP000002408">
    <property type="component" value="Chromosome"/>
</dbReference>
<dbReference type="PANTHER" id="PTHR34387:SF2">
    <property type="entry name" value="SLR1258 PROTEIN"/>
    <property type="match status" value="1"/>
</dbReference>
<dbReference type="InterPro" id="IPR007497">
    <property type="entry name" value="SIMPL/DUF541"/>
</dbReference>
<dbReference type="OrthoDB" id="12132at2157"/>
<dbReference type="GeneID" id="5409783"/>
<dbReference type="Gene3D" id="3.30.110.170">
    <property type="entry name" value="Protein of unknown function (DUF541), domain 1"/>
    <property type="match status" value="1"/>
</dbReference>
<dbReference type="HOGENOM" id="CLU_080344_1_0_2"/>
<dbReference type="Gene3D" id="3.30.70.2970">
    <property type="entry name" value="Protein of unknown function (DUF541), domain 2"/>
    <property type="match status" value="1"/>
</dbReference>
<keyword evidence="2" id="KW-1185">Reference proteome</keyword>
<dbReference type="PANTHER" id="PTHR34387">
    <property type="entry name" value="SLR1258 PROTEIN"/>
    <property type="match status" value="1"/>
</dbReference>
<protein>
    <recommendedName>
        <fullName evidence="3">Outer membrane protein</fullName>
    </recommendedName>
</protein>
<dbReference type="Pfam" id="PF04402">
    <property type="entry name" value="SIMPL"/>
    <property type="match status" value="1"/>
</dbReference>
<dbReference type="PROSITE" id="PS51257">
    <property type="entry name" value="PROKAR_LIPOPROTEIN"/>
    <property type="match status" value="1"/>
</dbReference>
<name>A7IA27_METB6</name>
<dbReference type="EMBL" id="CP000780">
    <property type="protein sequence ID" value="ABS56588.1"/>
    <property type="molecule type" value="Genomic_DNA"/>
</dbReference>
<accession>A7IA27</accession>
<evidence type="ECO:0008006" key="3">
    <source>
        <dbReference type="Google" id="ProtNLM"/>
    </source>
</evidence>
<organism evidence="1 2">
    <name type="scientific">Methanoregula boonei (strain DSM 21154 / JCM 14090 / 6A8)</name>
    <dbReference type="NCBI Taxonomy" id="456442"/>
    <lineage>
        <taxon>Archaea</taxon>
        <taxon>Methanobacteriati</taxon>
        <taxon>Methanobacteriota</taxon>
        <taxon>Stenosarchaea group</taxon>
        <taxon>Methanomicrobia</taxon>
        <taxon>Methanomicrobiales</taxon>
        <taxon>Methanoregulaceae</taxon>
        <taxon>Methanoregula</taxon>
    </lineage>
</organism>
<dbReference type="STRING" id="456442.Mboo_2074"/>
<dbReference type="InterPro" id="IPR052022">
    <property type="entry name" value="26kDa_periplasmic_antigen"/>
</dbReference>
<sequence length="242" mass="25279" precursor="true">MQKMRLVVCALVLFAMAMIGCVAAADTSMDHVISVSGSGTVTGTPDRVQISFAVQTQNADVKIAQSSNALAMNNVMDALAAAGVPRDQMKTTGYTITQINQQDDNGILSGPAATYQVTNTLLLTLKDTNTTGQIIDTAVNAGANQVNSIQFMLSDEQAQALRSQALTKAITNARADADAVADALNVTITGTQEADVSQGYTPVVYSNYDTTMMSAKAATAPTPIQSGDITVTAQVSVTYTIR</sequence>
<gene>
    <name evidence="1" type="ordered locus">Mboo_2074</name>
</gene>
<proteinExistence type="predicted"/>
<dbReference type="eggNOG" id="arCOG04715">
    <property type="taxonomic scope" value="Archaea"/>
</dbReference>
<reference evidence="2" key="1">
    <citation type="journal article" date="2015" name="Microbiology">
        <title>Genome of Methanoregula boonei 6A8 reveals adaptations to oligotrophic peatland environments.</title>
        <authorList>
            <person name="Braeuer S."/>
            <person name="Cadillo-Quiroz H."/>
            <person name="Kyrpides N."/>
            <person name="Woyke T."/>
            <person name="Goodwin L."/>
            <person name="Detter C."/>
            <person name="Podell S."/>
            <person name="Yavitt J.B."/>
            <person name="Zinder S.H."/>
        </authorList>
    </citation>
    <scope>NUCLEOTIDE SEQUENCE [LARGE SCALE GENOMIC DNA]</scope>
    <source>
        <strain evidence="2">DSM 21154 / JCM 14090 / 6A8</strain>
    </source>
</reference>
<dbReference type="GO" id="GO:0006974">
    <property type="term" value="P:DNA damage response"/>
    <property type="evidence" value="ECO:0007669"/>
    <property type="project" value="TreeGrafter"/>
</dbReference>
<dbReference type="AlphaFoldDB" id="A7IA27"/>
<evidence type="ECO:0000313" key="2">
    <source>
        <dbReference type="Proteomes" id="UP000002408"/>
    </source>
</evidence>
<evidence type="ECO:0000313" key="1">
    <source>
        <dbReference type="EMBL" id="ABS56588.1"/>
    </source>
</evidence>